<dbReference type="Gene3D" id="1.10.510.10">
    <property type="entry name" value="Transferase(Phosphotransferase) domain 1"/>
    <property type="match status" value="1"/>
</dbReference>
<dbReference type="GO" id="GO:0030246">
    <property type="term" value="F:carbohydrate binding"/>
    <property type="evidence" value="ECO:0007669"/>
    <property type="project" value="UniProtKB-KW"/>
</dbReference>
<dbReference type="InterPro" id="IPR050528">
    <property type="entry name" value="L-type_Lectin-RKs"/>
</dbReference>
<dbReference type="PROSITE" id="PS00107">
    <property type="entry name" value="PROTEIN_KINASE_ATP"/>
    <property type="match status" value="1"/>
</dbReference>
<evidence type="ECO:0000256" key="5">
    <source>
        <dbReference type="ARBA" id="ARBA00022475"/>
    </source>
</evidence>
<dbReference type="PROSITE" id="PS00108">
    <property type="entry name" value="PROTEIN_KINASE_ST"/>
    <property type="match status" value="1"/>
</dbReference>
<dbReference type="AlphaFoldDB" id="A0A3S3MAB4"/>
<dbReference type="InterPro" id="IPR000719">
    <property type="entry name" value="Prot_kinase_dom"/>
</dbReference>
<dbReference type="GO" id="GO:0006952">
    <property type="term" value="P:defense response"/>
    <property type="evidence" value="ECO:0007669"/>
    <property type="project" value="UniProtKB-ARBA"/>
</dbReference>
<keyword evidence="13 17" id="KW-0067">ATP-binding</keyword>
<evidence type="ECO:0000256" key="14">
    <source>
        <dbReference type="ARBA" id="ARBA00022989"/>
    </source>
</evidence>
<dbReference type="PANTHER" id="PTHR27007">
    <property type="match status" value="1"/>
</dbReference>
<accession>A0A3S3MAB4</accession>
<dbReference type="SUPFAM" id="SSF56112">
    <property type="entry name" value="Protein kinase-like (PK-like)"/>
    <property type="match status" value="1"/>
</dbReference>
<evidence type="ECO:0000256" key="17">
    <source>
        <dbReference type="PROSITE-ProRule" id="PRU10141"/>
    </source>
</evidence>
<dbReference type="EMBL" id="QPKB01000001">
    <property type="protein sequence ID" value="RWR72779.1"/>
    <property type="molecule type" value="Genomic_DNA"/>
</dbReference>
<evidence type="ECO:0000313" key="21">
    <source>
        <dbReference type="Proteomes" id="UP000283530"/>
    </source>
</evidence>
<dbReference type="EC" id="2.7.11.1" evidence="4"/>
<keyword evidence="14 18" id="KW-1133">Transmembrane helix</keyword>
<dbReference type="CDD" id="cd14066">
    <property type="entry name" value="STKc_IRAK"/>
    <property type="match status" value="1"/>
</dbReference>
<dbReference type="Pfam" id="PF00139">
    <property type="entry name" value="Lectin_legB"/>
    <property type="match status" value="1"/>
</dbReference>
<evidence type="ECO:0000256" key="16">
    <source>
        <dbReference type="ARBA" id="ARBA00023180"/>
    </source>
</evidence>
<dbReference type="InterPro" id="IPR011009">
    <property type="entry name" value="Kinase-like_dom_sf"/>
</dbReference>
<dbReference type="InterPro" id="IPR013320">
    <property type="entry name" value="ConA-like_dom_sf"/>
</dbReference>
<evidence type="ECO:0000256" key="13">
    <source>
        <dbReference type="ARBA" id="ARBA00022840"/>
    </source>
</evidence>
<keyword evidence="8 18" id="KW-0812">Transmembrane</keyword>
<feature type="transmembrane region" description="Helical" evidence="18">
    <location>
        <begin position="327"/>
        <end position="353"/>
    </location>
</feature>
<dbReference type="FunFam" id="1.10.510.10:FF:000444">
    <property type="entry name" value="probable L-type lectin-domain containing receptor kinase S.5"/>
    <property type="match status" value="1"/>
</dbReference>
<evidence type="ECO:0000313" key="20">
    <source>
        <dbReference type="EMBL" id="RWR72779.1"/>
    </source>
</evidence>
<evidence type="ECO:0000256" key="7">
    <source>
        <dbReference type="ARBA" id="ARBA00022679"/>
    </source>
</evidence>
<dbReference type="STRING" id="337451.A0A3S3MAB4"/>
<dbReference type="InterPro" id="IPR019825">
    <property type="entry name" value="Lectin_legB_Mn/Ca_BS"/>
</dbReference>
<dbReference type="Pfam" id="PF07714">
    <property type="entry name" value="PK_Tyr_Ser-Thr"/>
    <property type="match status" value="1"/>
</dbReference>
<keyword evidence="10" id="KW-0430">Lectin</keyword>
<dbReference type="InterPro" id="IPR017441">
    <property type="entry name" value="Protein_kinase_ATP_BS"/>
</dbReference>
<keyword evidence="7" id="KW-0808">Transferase</keyword>
<dbReference type="GO" id="GO:0051707">
    <property type="term" value="P:response to other organism"/>
    <property type="evidence" value="ECO:0007669"/>
    <property type="project" value="UniProtKB-ARBA"/>
</dbReference>
<dbReference type="InterPro" id="IPR001245">
    <property type="entry name" value="Ser-Thr/Tyr_kinase_cat_dom"/>
</dbReference>
<dbReference type="OrthoDB" id="1913956at2759"/>
<evidence type="ECO:0000256" key="9">
    <source>
        <dbReference type="ARBA" id="ARBA00022729"/>
    </source>
</evidence>
<evidence type="ECO:0000256" key="2">
    <source>
        <dbReference type="ARBA" id="ARBA00008536"/>
    </source>
</evidence>
<dbReference type="InterPro" id="IPR008271">
    <property type="entry name" value="Ser/Thr_kinase_AS"/>
</dbReference>
<feature type="domain" description="Protein kinase" evidence="19">
    <location>
        <begin position="392"/>
        <end position="671"/>
    </location>
</feature>
<evidence type="ECO:0000256" key="6">
    <source>
        <dbReference type="ARBA" id="ARBA00022527"/>
    </source>
</evidence>
<keyword evidence="5" id="KW-1003">Cell membrane</keyword>
<keyword evidence="6" id="KW-0723">Serine/threonine-protein kinase</keyword>
<evidence type="ECO:0000256" key="15">
    <source>
        <dbReference type="ARBA" id="ARBA00023136"/>
    </source>
</evidence>
<comment type="similarity">
    <text evidence="3">In the C-terminal section; belongs to the protein kinase superfamily. Ser/Thr protein kinase family.</text>
</comment>
<dbReference type="Gene3D" id="2.60.120.200">
    <property type="match status" value="1"/>
</dbReference>
<dbReference type="Gene3D" id="3.30.200.20">
    <property type="entry name" value="Phosphorylase Kinase, domain 1"/>
    <property type="match status" value="1"/>
</dbReference>
<keyword evidence="16" id="KW-0325">Glycoprotein</keyword>
<evidence type="ECO:0000256" key="10">
    <source>
        <dbReference type="ARBA" id="ARBA00022734"/>
    </source>
</evidence>
<reference evidence="20 21" key="1">
    <citation type="journal article" date="2019" name="Nat. Plants">
        <title>Stout camphor tree genome fills gaps in understanding of flowering plant genome evolution.</title>
        <authorList>
            <person name="Chaw S.M."/>
            <person name="Liu Y.C."/>
            <person name="Wu Y.W."/>
            <person name="Wang H.Y."/>
            <person name="Lin C.I."/>
            <person name="Wu C.S."/>
            <person name="Ke H.M."/>
            <person name="Chang L.Y."/>
            <person name="Hsu C.Y."/>
            <person name="Yang H.T."/>
            <person name="Sudianto E."/>
            <person name="Hsu M.H."/>
            <person name="Wu K.P."/>
            <person name="Wang L.N."/>
            <person name="Leebens-Mack J.H."/>
            <person name="Tsai I.J."/>
        </authorList>
    </citation>
    <scope>NUCLEOTIDE SEQUENCE [LARGE SCALE GENOMIC DNA]</scope>
    <source>
        <strain evidence="21">cv. Chaw 1501</strain>
        <tissue evidence="20">Young leaves</tissue>
    </source>
</reference>
<evidence type="ECO:0000256" key="3">
    <source>
        <dbReference type="ARBA" id="ARBA00010217"/>
    </source>
</evidence>
<organism evidence="20 21">
    <name type="scientific">Cinnamomum micranthum f. kanehirae</name>
    <dbReference type="NCBI Taxonomy" id="337451"/>
    <lineage>
        <taxon>Eukaryota</taxon>
        <taxon>Viridiplantae</taxon>
        <taxon>Streptophyta</taxon>
        <taxon>Embryophyta</taxon>
        <taxon>Tracheophyta</taxon>
        <taxon>Spermatophyta</taxon>
        <taxon>Magnoliopsida</taxon>
        <taxon>Magnoliidae</taxon>
        <taxon>Laurales</taxon>
        <taxon>Lauraceae</taxon>
        <taxon>Cinnamomum</taxon>
    </lineage>
</organism>
<dbReference type="Proteomes" id="UP000283530">
    <property type="component" value="Unassembled WGS sequence"/>
</dbReference>
<dbReference type="GO" id="GO:0004674">
    <property type="term" value="F:protein serine/threonine kinase activity"/>
    <property type="evidence" value="ECO:0007669"/>
    <property type="project" value="UniProtKB-KW"/>
</dbReference>
<evidence type="ECO:0000256" key="1">
    <source>
        <dbReference type="ARBA" id="ARBA00004251"/>
    </source>
</evidence>
<evidence type="ECO:0000256" key="12">
    <source>
        <dbReference type="ARBA" id="ARBA00022777"/>
    </source>
</evidence>
<dbReference type="InterPro" id="IPR001220">
    <property type="entry name" value="Legume_lectin_dom"/>
</dbReference>
<dbReference type="FunFam" id="3.30.200.20:FF:000320">
    <property type="entry name" value="probable L-type lectin-domain containing receptor kinase S.5"/>
    <property type="match status" value="1"/>
</dbReference>
<evidence type="ECO:0000256" key="11">
    <source>
        <dbReference type="ARBA" id="ARBA00022741"/>
    </source>
</evidence>
<dbReference type="PROSITE" id="PS00307">
    <property type="entry name" value="LECTIN_LEGUME_BETA"/>
    <property type="match status" value="1"/>
</dbReference>
<dbReference type="GO" id="GO:0005886">
    <property type="term" value="C:plasma membrane"/>
    <property type="evidence" value="ECO:0007669"/>
    <property type="project" value="UniProtKB-SubCell"/>
</dbReference>
<comment type="caution">
    <text evidence="20">The sequence shown here is derived from an EMBL/GenBank/DDBJ whole genome shotgun (WGS) entry which is preliminary data.</text>
</comment>
<keyword evidence="12 20" id="KW-0418">Kinase</keyword>
<keyword evidence="11 17" id="KW-0547">Nucleotide-binding</keyword>
<name>A0A3S3MAB4_9MAGN</name>
<dbReference type="SMART" id="SM00220">
    <property type="entry name" value="S_TKc"/>
    <property type="match status" value="1"/>
</dbReference>
<evidence type="ECO:0000256" key="4">
    <source>
        <dbReference type="ARBA" id="ARBA00012513"/>
    </source>
</evidence>
<evidence type="ECO:0000259" key="19">
    <source>
        <dbReference type="PROSITE" id="PS50011"/>
    </source>
</evidence>
<evidence type="ECO:0000256" key="8">
    <source>
        <dbReference type="ARBA" id="ARBA00022692"/>
    </source>
</evidence>
<comment type="subcellular location">
    <subcellularLocation>
        <location evidence="1">Cell membrane</location>
        <topology evidence="1">Single-pass type I membrane protein</topology>
    </subcellularLocation>
</comment>
<dbReference type="CDD" id="cd06899">
    <property type="entry name" value="lectin_legume_LecRK_Arcelin_ConA"/>
    <property type="match status" value="1"/>
</dbReference>
<comment type="similarity">
    <text evidence="2">In the N-terminal section; belongs to the leguminous lectin family.</text>
</comment>
<dbReference type="GO" id="GO:0005524">
    <property type="term" value="F:ATP binding"/>
    <property type="evidence" value="ECO:0007669"/>
    <property type="project" value="UniProtKB-UniRule"/>
</dbReference>
<gene>
    <name evidence="20" type="ORF">CKAN_00101900</name>
</gene>
<keyword evidence="21" id="KW-1185">Reference proteome</keyword>
<dbReference type="PROSITE" id="PS50011">
    <property type="entry name" value="PROTEIN_KINASE_DOM"/>
    <property type="match status" value="1"/>
</dbReference>
<sequence length="728" mass="80857">MKIKQLSRHKNRLFHSVSLSFSHIPRPNPSISSSPLSIKSPAIFQMGLPENFLIFLLTTTLLLISFSQSLEQESYSLGPFNSSSYSTIVVDKDASISGQALQLTPDTLNDNFNLLDRSGRAMINHRYKLWQSGRGPNSTTLASFQSSFLLNIFRPNNFTPAEGLAFLIAPDYHVPAGSEGQFLGLTNASLDGNTSNQFIAVELDTRKQSFDINDNHIGLDINGVESVEAYNLSQIGIQIAPEIAANYTVWVEYNGSTRVLDVYIANEKDPKPSNPVINRTIDLSQVLNQYSYIGFAASTGTNYSQLNCILKWNLTVDILPEDKDSKVLTIVLSTVICGVVVLAVVVGVVLWWVKFRKRTTNETLILGTTLRSLPGTPREFDYKDLKKATNNFDERMKLGEGGFGVVYKGVLAKENVEVAVKLFSRSKMKGIDDFLAELSIINRLRHKHLVRLVGWCHKNGRLLLVYDFMPNGSLDNHLFGEPEKILSWSRRYHIIEGIASALHYLHNEYDQKVVHRDLKASNVLLDSDFNARLGDFGLARAIDNEKTSYAELEGLPGTVGYIAPECFHTGKATRQSDVYGFGAVILEVVCGQRPRCNIQGFQFLVDWVWTLYREGRILEAVDERLAEDFVGEEAEGLLKLALACSHPLPSERPKTQAIVQILSKSVATPYVPPIKPAFMWPTELAGDDDDDDNSSVATTNITSSYYGSGWTPQLSRDNNSGLGNVAAV</sequence>
<keyword evidence="9" id="KW-0732">Signal</keyword>
<proteinExistence type="inferred from homology"/>
<feature type="binding site" evidence="17">
    <location>
        <position position="421"/>
    </location>
    <ligand>
        <name>ATP</name>
        <dbReference type="ChEBI" id="CHEBI:30616"/>
    </ligand>
</feature>
<protein>
    <recommendedName>
        <fullName evidence="4">non-specific serine/threonine protein kinase</fullName>
        <ecNumber evidence="4">2.7.11.1</ecNumber>
    </recommendedName>
</protein>
<dbReference type="SUPFAM" id="SSF49899">
    <property type="entry name" value="Concanavalin A-like lectins/glucanases"/>
    <property type="match status" value="1"/>
</dbReference>
<keyword evidence="15 18" id="KW-0472">Membrane</keyword>
<evidence type="ECO:0000256" key="18">
    <source>
        <dbReference type="SAM" id="Phobius"/>
    </source>
</evidence>